<organism evidence="1 2">
    <name type="scientific">Azonexus hydrophilus</name>
    <dbReference type="NCBI Taxonomy" id="418702"/>
    <lineage>
        <taxon>Bacteria</taxon>
        <taxon>Pseudomonadati</taxon>
        <taxon>Pseudomonadota</taxon>
        <taxon>Betaproteobacteria</taxon>
        <taxon>Rhodocyclales</taxon>
        <taxon>Azonexaceae</taxon>
        <taxon>Azonexus</taxon>
    </lineage>
</organism>
<sequence length="128" mass="14102">MKRRPQEKIMSERPILPLPGTLFCQLQLYPDKLLTLSPHRIAALTVEEGRAWITSSGDSADLVLDAGHRLALPGEGKPRLVSAFDTGSCARLRIEFRPATACWRLRLAGWLLNIGAPYPISIATGDLQ</sequence>
<dbReference type="STRING" id="418702.BJN45_02470"/>
<dbReference type="EMBL" id="MTHD01000001">
    <property type="protein sequence ID" value="OMG56501.1"/>
    <property type="molecule type" value="Genomic_DNA"/>
</dbReference>
<keyword evidence="2" id="KW-1185">Reference proteome</keyword>
<protein>
    <recommendedName>
        <fullName evidence="3">DUF2917 domain-containing protein</fullName>
    </recommendedName>
</protein>
<reference evidence="1 2" key="1">
    <citation type="submission" date="2016-10" db="EMBL/GenBank/DDBJ databases">
        <title>Alkaliphiles isolated from bioreactors.</title>
        <authorList>
            <person name="Salah Z."/>
            <person name="Rout S.P."/>
            <person name="Humphreys P.N."/>
        </authorList>
    </citation>
    <scope>NUCLEOTIDE SEQUENCE [LARGE SCALE GENOMIC DNA]</scope>
    <source>
        <strain evidence="1 2">ZS02</strain>
    </source>
</reference>
<dbReference type="Pfam" id="PF11142">
    <property type="entry name" value="DUF2917"/>
    <property type="match status" value="1"/>
</dbReference>
<evidence type="ECO:0000313" key="2">
    <source>
        <dbReference type="Proteomes" id="UP000187526"/>
    </source>
</evidence>
<dbReference type="InterPro" id="IPR021317">
    <property type="entry name" value="DUF2917"/>
</dbReference>
<dbReference type="Proteomes" id="UP000187526">
    <property type="component" value="Unassembled WGS sequence"/>
</dbReference>
<evidence type="ECO:0000313" key="1">
    <source>
        <dbReference type="EMBL" id="OMG56501.1"/>
    </source>
</evidence>
<dbReference type="AlphaFoldDB" id="A0A1R1ICP3"/>
<proteinExistence type="predicted"/>
<evidence type="ECO:0008006" key="3">
    <source>
        <dbReference type="Google" id="ProtNLM"/>
    </source>
</evidence>
<gene>
    <name evidence="1" type="ORF">BJN45_02470</name>
</gene>
<comment type="caution">
    <text evidence="1">The sequence shown here is derived from an EMBL/GenBank/DDBJ whole genome shotgun (WGS) entry which is preliminary data.</text>
</comment>
<name>A0A1R1ICP3_9RHOO</name>
<accession>A0A1R1ICP3</accession>